<proteinExistence type="predicted"/>
<evidence type="ECO:0000259" key="1">
    <source>
        <dbReference type="PROSITE" id="PS50878"/>
    </source>
</evidence>
<reference evidence="4" key="1">
    <citation type="submission" date="2017-02" db="UniProtKB">
        <authorList>
            <consortium name="WormBaseParasite"/>
        </authorList>
    </citation>
    <scope>IDENTIFICATION</scope>
</reference>
<dbReference type="PROSITE" id="PS50878">
    <property type="entry name" value="RT_POL"/>
    <property type="match status" value="1"/>
</dbReference>
<keyword evidence="3" id="KW-1185">Reference proteome</keyword>
<dbReference type="InterPro" id="IPR000477">
    <property type="entry name" value="RT_dom"/>
</dbReference>
<dbReference type="AlphaFoldDB" id="A0A0R3PB59"/>
<organism evidence="4">
    <name type="scientific">Angiostrongylus costaricensis</name>
    <name type="common">Nematode worm</name>
    <dbReference type="NCBI Taxonomy" id="334426"/>
    <lineage>
        <taxon>Eukaryota</taxon>
        <taxon>Metazoa</taxon>
        <taxon>Ecdysozoa</taxon>
        <taxon>Nematoda</taxon>
        <taxon>Chromadorea</taxon>
        <taxon>Rhabditida</taxon>
        <taxon>Rhabditina</taxon>
        <taxon>Rhabditomorpha</taxon>
        <taxon>Strongyloidea</taxon>
        <taxon>Metastrongylidae</taxon>
        <taxon>Angiostrongylus</taxon>
    </lineage>
</organism>
<name>A0A0R3PB59_ANGCS</name>
<sequence>MRTLEWDNIGVKIDGRRLHHLRFADDIILITPNIGLVGRMFDDFDKACGRFSLRLNVTKTMFTKNGLLSHTPLTLTGTNITECSSYLGRQINMMNDLARKLSVMYYNGLYTQNVPRLQFTIVPEPLTQAIGIHIAGHEGWTFCNGLPMYLLEESRGR</sequence>
<evidence type="ECO:0000313" key="3">
    <source>
        <dbReference type="Proteomes" id="UP000267027"/>
    </source>
</evidence>
<evidence type="ECO:0000313" key="2">
    <source>
        <dbReference type="EMBL" id="VDM52476.1"/>
    </source>
</evidence>
<evidence type="ECO:0000313" key="4">
    <source>
        <dbReference type="WBParaSite" id="ACOC_0000089001-mRNA-1"/>
    </source>
</evidence>
<protein>
    <submittedName>
        <fullName evidence="4">Reverse transcriptase domain-containing protein</fullName>
    </submittedName>
</protein>
<dbReference type="OrthoDB" id="5795961at2759"/>
<reference evidence="2 3" key="2">
    <citation type="submission" date="2018-11" db="EMBL/GenBank/DDBJ databases">
        <authorList>
            <consortium name="Pathogen Informatics"/>
        </authorList>
    </citation>
    <scope>NUCLEOTIDE SEQUENCE [LARGE SCALE GENOMIC DNA]</scope>
    <source>
        <strain evidence="2 3">Costa Rica</strain>
    </source>
</reference>
<dbReference type="WBParaSite" id="ACOC_0000089001-mRNA-1">
    <property type="protein sequence ID" value="ACOC_0000089001-mRNA-1"/>
    <property type="gene ID" value="ACOC_0000089001"/>
</dbReference>
<dbReference type="Proteomes" id="UP000267027">
    <property type="component" value="Unassembled WGS sequence"/>
</dbReference>
<feature type="domain" description="Reverse transcriptase" evidence="1">
    <location>
        <begin position="1"/>
        <end position="80"/>
    </location>
</feature>
<accession>A0A0R3PB59</accession>
<gene>
    <name evidence="2" type="ORF">ACOC_LOCUS891</name>
</gene>
<dbReference type="EMBL" id="UYYA01000112">
    <property type="protein sequence ID" value="VDM52476.1"/>
    <property type="molecule type" value="Genomic_DNA"/>
</dbReference>